<dbReference type="OrthoDB" id="696230at2759"/>
<gene>
    <name evidence="4" type="ORF">SETIT_9G576500v2</name>
</gene>
<feature type="compositionally biased region" description="Basic residues" evidence="2">
    <location>
        <begin position="63"/>
        <end position="75"/>
    </location>
</feature>
<feature type="coiled-coil region" evidence="1">
    <location>
        <begin position="232"/>
        <end position="259"/>
    </location>
</feature>
<feature type="region of interest" description="Disordered" evidence="2">
    <location>
        <begin position="352"/>
        <end position="375"/>
    </location>
</feature>
<dbReference type="PANTHER" id="PTHR47069:SF9">
    <property type="entry name" value="MYB_SANT-LIKE DOMAIN-CONTAINING PROTEIN"/>
    <property type="match status" value="1"/>
</dbReference>
<feature type="compositionally biased region" description="Low complexity" evidence="2">
    <location>
        <begin position="105"/>
        <end position="115"/>
    </location>
</feature>
<feature type="domain" description="Myb/SANT-like" evidence="3">
    <location>
        <begin position="190"/>
        <end position="283"/>
    </location>
</feature>
<feature type="compositionally biased region" description="Low complexity" evidence="2">
    <location>
        <begin position="8"/>
        <end position="29"/>
    </location>
</feature>
<name>A0A368SX50_SETIT</name>
<protein>
    <recommendedName>
        <fullName evidence="3">Myb/SANT-like domain-containing protein</fullName>
    </recommendedName>
</protein>
<keyword evidence="1" id="KW-0175">Coiled coil</keyword>
<feature type="compositionally biased region" description="Low complexity" evidence="2">
    <location>
        <begin position="42"/>
        <end position="62"/>
    </location>
</feature>
<accession>A0A368SX50</accession>
<proteinExistence type="predicted"/>
<organism evidence="4">
    <name type="scientific">Setaria italica</name>
    <name type="common">Foxtail millet</name>
    <name type="synonym">Panicum italicum</name>
    <dbReference type="NCBI Taxonomy" id="4555"/>
    <lineage>
        <taxon>Eukaryota</taxon>
        <taxon>Viridiplantae</taxon>
        <taxon>Streptophyta</taxon>
        <taxon>Embryophyta</taxon>
        <taxon>Tracheophyta</taxon>
        <taxon>Spermatophyta</taxon>
        <taxon>Magnoliopsida</taxon>
        <taxon>Liliopsida</taxon>
        <taxon>Poales</taxon>
        <taxon>Poaceae</taxon>
        <taxon>PACMAD clade</taxon>
        <taxon>Panicoideae</taxon>
        <taxon>Panicodae</taxon>
        <taxon>Paniceae</taxon>
        <taxon>Cenchrinae</taxon>
        <taxon>Setaria</taxon>
    </lineage>
</organism>
<feature type="compositionally biased region" description="Basic and acidic residues" evidence="2">
    <location>
        <begin position="363"/>
        <end position="375"/>
    </location>
</feature>
<dbReference type="PANTHER" id="PTHR47069">
    <property type="match status" value="1"/>
</dbReference>
<evidence type="ECO:0000259" key="3">
    <source>
        <dbReference type="Pfam" id="PF12776"/>
    </source>
</evidence>
<evidence type="ECO:0000313" key="4">
    <source>
        <dbReference type="EMBL" id="RCV47006.1"/>
    </source>
</evidence>
<evidence type="ECO:0000256" key="1">
    <source>
        <dbReference type="SAM" id="Coils"/>
    </source>
</evidence>
<dbReference type="EMBL" id="CM003536">
    <property type="protein sequence ID" value="RCV47006.1"/>
    <property type="molecule type" value="Genomic_DNA"/>
</dbReference>
<dbReference type="AlphaFoldDB" id="A0A368SX50"/>
<feature type="compositionally biased region" description="Basic residues" evidence="2">
    <location>
        <begin position="30"/>
        <end position="41"/>
    </location>
</feature>
<dbReference type="Pfam" id="PF12776">
    <property type="entry name" value="Myb_DNA-bind_3"/>
    <property type="match status" value="1"/>
</dbReference>
<feature type="compositionally biased region" description="Pro residues" evidence="2">
    <location>
        <begin position="83"/>
        <end position="104"/>
    </location>
</feature>
<feature type="region of interest" description="Disordered" evidence="2">
    <location>
        <begin position="1"/>
        <end position="124"/>
    </location>
</feature>
<reference evidence="4" key="2">
    <citation type="submission" date="2015-07" db="EMBL/GenBank/DDBJ databases">
        <authorList>
            <person name="Noorani M."/>
        </authorList>
    </citation>
    <scope>NUCLEOTIDE SEQUENCE</scope>
    <source>
        <strain evidence="4">Yugu1</strain>
    </source>
</reference>
<dbReference type="InterPro" id="IPR024752">
    <property type="entry name" value="Myb/SANT-like_dom"/>
</dbReference>
<sequence>MIRRRGSLRSPLRPFRPVCAAGGPSAPALRRARPSLRRSRALPHASRSLRRSLAASRPLRPSVRIRRRPSLRIRRRGSEPAHALPPPVGRPDPPPPVPPDPPPRLRAGPRAAAAGGPSGGRTVSRAVAPCITSAHRLEEEGCKDHKSEAHSKVPTLASSSTGSCSPPPVCPYNFRHKRHKAPAKMNNRASWDEPTTKILLEMCIEQKNQLNWSDRCLTKLGWRNVHSRFRAATGLQLGMKQLQNKLNNLRRQFFGWRALENSSSLGRDTQTGGVSADATYWEQEQQDTQARSQPHSVKPPPFLDLLFELFGHEPQDRGTLLSAGGIREGTPSMGTEGNFVDLEDDPAPATSARFSARAKSKRPVREYSVDSPTKKRSDNLEQYIRDLSDSVAKRSLLRAPSAHEQLNRCLEILKEDGIEQGSELHNQAMFSCGQSSDCRTTFLGLDTKAARLSWINFYWNMMHKK</sequence>
<reference evidence="4" key="1">
    <citation type="journal article" date="2012" name="Nat. Biotechnol.">
        <title>Reference genome sequence of the model plant Setaria.</title>
        <authorList>
            <person name="Bennetzen J.L."/>
            <person name="Schmutz J."/>
            <person name="Wang H."/>
            <person name="Percifield R."/>
            <person name="Hawkins J."/>
            <person name="Pontaroli A.C."/>
            <person name="Estep M."/>
            <person name="Feng L."/>
            <person name="Vaughn J.N."/>
            <person name="Grimwood J."/>
            <person name="Jenkins J."/>
            <person name="Barry K."/>
            <person name="Lindquist E."/>
            <person name="Hellsten U."/>
            <person name="Deshpande S."/>
            <person name="Wang X."/>
            <person name="Wu X."/>
            <person name="Mitros T."/>
            <person name="Triplett J."/>
            <person name="Yang X."/>
            <person name="Ye C.Y."/>
            <person name="Mauro-Herrera M."/>
            <person name="Wang L."/>
            <person name="Li P."/>
            <person name="Sharma M."/>
            <person name="Sharma R."/>
            <person name="Ronald P.C."/>
            <person name="Panaud O."/>
            <person name="Kellogg E.A."/>
            <person name="Brutnell T.P."/>
            <person name="Doust A.N."/>
            <person name="Tuskan G.A."/>
            <person name="Rokhsar D."/>
            <person name="Devos K.M."/>
        </authorList>
    </citation>
    <scope>NUCLEOTIDE SEQUENCE [LARGE SCALE GENOMIC DNA]</scope>
    <source>
        <strain evidence="4">Yugu1</strain>
    </source>
</reference>
<evidence type="ECO:0000256" key="2">
    <source>
        <dbReference type="SAM" id="MobiDB-lite"/>
    </source>
</evidence>